<dbReference type="EMBL" id="BPPX01000021">
    <property type="protein sequence ID" value="GJC86243.1"/>
    <property type="molecule type" value="Genomic_DNA"/>
</dbReference>
<accession>A0AA37GUA4</accession>
<feature type="transmembrane region" description="Helical" evidence="1">
    <location>
        <begin position="7"/>
        <end position="26"/>
    </location>
</feature>
<sequence>MFFKHCLAVSLTILAYVLEPMTLWMLAVAPNPLPTSNWYPDALSSFFSNSTLVFPLMNSLSTLLSNMGRPFTMHTFSTEPLARNKL</sequence>
<keyword evidence="1" id="KW-0472">Membrane</keyword>
<name>A0AA37GUA4_9PEZI</name>
<evidence type="ECO:0000313" key="2">
    <source>
        <dbReference type="EMBL" id="GJC86243.1"/>
    </source>
</evidence>
<dbReference type="AlphaFoldDB" id="A0AA37GUA4"/>
<keyword evidence="1" id="KW-1133">Transmembrane helix</keyword>
<evidence type="ECO:0000313" key="3">
    <source>
        <dbReference type="Proteomes" id="UP001055172"/>
    </source>
</evidence>
<keyword evidence="1" id="KW-0812">Transmembrane</keyword>
<proteinExistence type="predicted"/>
<reference evidence="2 3" key="1">
    <citation type="submission" date="2021-07" db="EMBL/GenBank/DDBJ databases">
        <title>Genome data of Colletotrichum spaethianum.</title>
        <authorList>
            <person name="Utami Y.D."/>
            <person name="Hiruma K."/>
        </authorList>
    </citation>
    <scope>NUCLEOTIDE SEQUENCE [LARGE SCALE GENOMIC DNA]</scope>
    <source>
        <strain evidence="2 3">MAFF 242679</strain>
    </source>
</reference>
<keyword evidence="3" id="KW-1185">Reference proteome</keyword>
<gene>
    <name evidence="2" type="ORF">ColLi_09081</name>
</gene>
<organism evidence="2 3">
    <name type="scientific">Colletotrichum liriopes</name>
    <dbReference type="NCBI Taxonomy" id="708192"/>
    <lineage>
        <taxon>Eukaryota</taxon>
        <taxon>Fungi</taxon>
        <taxon>Dikarya</taxon>
        <taxon>Ascomycota</taxon>
        <taxon>Pezizomycotina</taxon>
        <taxon>Sordariomycetes</taxon>
        <taxon>Hypocreomycetidae</taxon>
        <taxon>Glomerellales</taxon>
        <taxon>Glomerellaceae</taxon>
        <taxon>Colletotrichum</taxon>
        <taxon>Colletotrichum spaethianum species complex</taxon>
    </lineage>
</organism>
<protein>
    <submittedName>
        <fullName evidence="2">Uncharacterized protein</fullName>
    </submittedName>
</protein>
<feature type="transmembrane region" description="Helical" evidence="1">
    <location>
        <begin position="46"/>
        <end position="64"/>
    </location>
</feature>
<dbReference type="Proteomes" id="UP001055172">
    <property type="component" value="Unassembled WGS sequence"/>
</dbReference>
<comment type="caution">
    <text evidence="2">The sequence shown here is derived from an EMBL/GenBank/DDBJ whole genome shotgun (WGS) entry which is preliminary data.</text>
</comment>
<evidence type="ECO:0000256" key="1">
    <source>
        <dbReference type="SAM" id="Phobius"/>
    </source>
</evidence>